<protein>
    <submittedName>
        <fullName evidence="1">Uncharacterized protein</fullName>
    </submittedName>
</protein>
<name>A0ABT0ISF2_9HYPH</name>
<sequence length="189" mass="20976">MTIIKQQGPEGSLQAHKDELRNLQVPNMDEFFHEPVLGPHPLPVHVLTAEEAATQDLTRPPAAWRFVFSLDSYPSYADVELVDGGLVVESLAEGRAADLLHLALPFAGKQGDSFAISVLEVPALNEVALWLRGQKEDFFLEILRRGRQADFRTLRSREYLLDLSQAMEASYVFSDTSTRSPGNGNDLGK</sequence>
<reference evidence="1 2" key="1">
    <citation type="submission" date="2022-04" db="EMBL/GenBank/DDBJ databases">
        <title>Rhizobium coralii sp. nov., isolated from coral Turbinaria peltata.</title>
        <authorList>
            <person name="Sun H."/>
        </authorList>
    </citation>
    <scope>NUCLEOTIDE SEQUENCE [LARGE SCALE GENOMIC DNA]</scope>
    <source>
        <strain evidence="1 2">NTR19</strain>
    </source>
</reference>
<proteinExistence type="predicted"/>
<evidence type="ECO:0000313" key="2">
    <source>
        <dbReference type="Proteomes" id="UP001202827"/>
    </source>
</evidence>
<organism evidence="1 2">
    <name type="scientific">Neorhizobium turbinariae</name>
    <dbReference type="NCBI Taxonomy" id="2937795"/>
    <lineage>
        <taxon>Bacteria</taxon>
        <taxon>Pseudomonadati</taxon>
        <taxon>Pseudomonadota</taxon>
        <taxon>Alphaproteobacteria</taxon>
        <taxon>Hyphomicrobiales</taxon>
        <taxon>Rhizobiaceae</taxon>
        <taxon>Rhizobium/Agrobacterium group</taxon>
        <taxon>Neorhizobium</taxon>
    </lineage>
</organism>
<dbReference type="Proteomes" id="UP001202827">
    <property type="component" value="Unassembled WGS sequence"/>
</dbReference>
<dbReference type="EMBL" id="JALPRY010000014">
    <property type="protein sequence ID" value="MCK8780810.1"/>
    <property type="molecule type" value="Genomic_DNA"/>
</dbReference>
<accession>A0ABT0ISF2</accession>
<comment type="caution">
    <text evidence="1">The sequence shown here is derived from an EMBL/GenBank/DDBJ whole genome shotgun (WGS) entry which is preliminary data.</text>
</comment>
<evidence type="ECO:0000313" key="1">
    <source>
        <dbReference type="EMBL" id="MCK8780810.1"/>
    </source>
</evidence>
<keyword evidence="2" id="KW-1185">Reference proteome</keyword>
<dbReference type="RefSeq" id="WP_248683392.1">
    <property type="nucleotide sequence ID" value="NZ_JALPRY010000014.1"/>
</dbReference>
<gene>
    <name evidence="1" type="ORF">M0654_12525</name>
</gene>